<evidence type="ECO:0000313" key="1">
    <source>
        <dbReference type="EMBL" id="MEL0654883.1"/>
    </source>
</evidence>
<accession>A0ABU9GZ95</accession>
<sequence length="191" mass="21601">MLSKKNIFTQIKHPIVILGFAIALLWVLQDASIRVLKSTPDAKIQTITDIQNSAINLSLKGEQVADILSLFEIYKPSLEIKKEEKPIGLTKEEQAKQSGVLTEVFINNNKLILKAIIQPNDAQKRVALISVLNTDSNEMKLQRFDDETLVFGFELQVLNNTQVKLTANRELQKQEIILSMFKNIEPSNESQ</sequence>
<keyword evidence="2" id="KW-1185">Reference proteome</keyword>
<proteinExistence type="predicted"/>
<dbReference type="EMBL" id="JBAKAW010000006">
    <property type="protein sequence ID" value="MEL0654883.1"/>
    <property type="molecule type" value="Genomic_DNA"/>
</dbReference>
<comment type="caution">
    <text evidence="1">The sequence shown here is derived from an EMBL/GenBank/DDBJ whole genome shotgun (WGS) entry which is preliminary data.</text>
</comment>
<evidence type="ECO:0008006" key="3">
    <source>
        <dbReference type="Google" id="ProtNLM"/>
    </source>
</evidence>
<protein>
    <recommendedName>
        <fullName evidence="3">General secretion pathway protein M</fullName>
    </recommendedName>
</protein>
<dbReference type="RefSeq" id="WP_341602195.1">
    <property type="nucleotide sequence ID" value="NZ_JBAKAW010000006.1"/>
</dbReference>
<dbReference type="Proteomes" id="UP001371391">
    <property type="component" value="Unassembled WGS sequence"/>
</dbReference>
<name>A0ABU9GZ95_9GAMM</name>
<reference evidence="1 2" key="1">
    <citation type="submission" date="2024-02" db="EMBL/GenBank/DDBJ databases">
        <title>Bacteria isolated from the canopy kelp, Nereocystis luetkeana.</title>
        <authorList>
            <person name="Pfister C.A."/>
            <person name="Younker I.T."/>
            <person name="Light S.H."/>
        </authorList>
    </citation>
    <scope>NUCLEOTIDE SEQUENCE [LARGE SCALE GENOMIC DNA]</scope>
    <source>
        <strain evidence="1 2">TI.1.03</strain>
    </source>
</reference>
<gene>
    <name evidence="1" type="ORF">V6257_07580</name>
</gene>
<organism evidence="1 2">
    <name type="scientific">Pseudoalteromonas issachenkonii</name>
    <dbReference type="NCBI Taxonomy" id="152297"/>
    <lineage>
        <taxon>Bacteria</taxon>
        <taxon>Pseudomonadati</taxon>
        <taxon>Pseudomonadota</taxon>
        <taxon>Gammaproteobacteria</taxon>
        <taxon>Alteromonadales</taxon>
        <taxon>Pseudoalteromonadaceae</taxon>
        <taxon>Pseudoalteromonas</taxon>
    </lineage>
</organism>
<evidence type="ECO:0000313" key="2">
    <source>
        <dbReference type="Proteomes" id="UP001371391"/>
    </source>
</evidence>